<accession>A0ABN5VGK4</accession>
<dbReference type="NCBIfam" id="TIGR01488">
    <property type="entry name" value="HAD-SF-IB"/>
    <property type="match status" value="1"/>
</dbReference>
<dbReference type="Gene3D" id="3.40.50.1000">
    <property type="entry name" value="HAD superfamily/HAD-like"/>
    <property type="match status" value="1"/>
</dbReference>
<dbReference type="NCBIfam" id="TIGR01490">
    <property type="entry name" value="HAD-SF-IB-hyp1"/>
    <property type="match status" value="1"/>
</dbReference>
<evidence type="ECO:0000256" key="3">
    <source>
        <dbReference type="ARBA" id="ARBA00022801"/>
    </source>
</evidence>
<evidence type="ECO:0000256" key="5">
    <source>
        <dbReference type="SAM" id="MobiDB-lite"/>
    </source>
</evidence>
<feature type="region of interest" description="Disordered" evidence="5">
    <location>
        <begin position="238"/>
        <end position="260"/>
    </location>
</feature>
<organism evidence="6 7">
    <name type="scientific">Streptomyces graminofaciens</name>
    <dbReference type="NCBI Taxonomy" id="68212"/>
    <lineage>
        <taxon>Bacteria</taxon>
        <taxon>Bacillati</taxon>
        <taxon>Actinomycetota</taxon>
        <taxon>Actinomycetes</taxon>
        <taxon>Kitasatosporales</taxon>
        <taxon>Streptomycetaceae</taxon>
        <taxon>Streptomyces</taxon>
    </lineage>
</organism>
<evidence type="ECO:0000256" key="4">
    <source>
        <dbReference type="ARBA" id="ARBA00022842"/>
    </source>
</evidence>
<evidence type="ECO:0000256" key="2">
    <source>
        <dbReference type="ARBA" id="ARBA00022723"/>
    </source>
</evidence>
<sequence length="260" mass="28967">MKHATAPRTLVPTEQPRHVGRPAATIARAALFDVDQTLVHAKTMVEFWRFWTTRWLADRAPDEADRPIRPLLTLPREEANRGYYRLFRGVAAEDLAEAGRAWYADFMSRGDTLLPDTVRELLRHQARGDRIVLVSGSMHACLDPLARVFGADVLCTEQEVDADGRFTGRLDRSVIGTGRLRTVRAALEAWDIDPAHCSAYADHETDLELLHAVGDPVVVGDDPVLLAVAEAHGWRSLPGAMPRHEARPERSASDRQGTTR</sequence>
<dbReference type="Gene3D" id="1.20.1440.100">
    <property type="entry name" value="SG protein - dephosphorylation function"/>
    <property type="match status" value="1"/>
</dbReference>
<evidence type="ECO:0000256" key="1">
    <source>
        <dbReference type="ARBA" id="ARBA00009184"/>
    </source>
</evidence>
<feature type="compositionally biased region" description="Basic and acidic residues" evidence="5">
    <location>
        <begin position="242"/>
        <end position="253"/>
    </location>
</feature>
<dbReference type="PANTHER" id="PTHR43344">
    <property type="entry name" value="PHOSPHOSERINE PHOSPHATASE"/>
    <property type="match status" value="1"/>
</dbReference>
<keyword evidence="7" id="KW-1185">Reference proteome</keyword>
<gene>
    <name evidence="6" type="ORF">SGFS_035680</name>
</gene>
<dbReference type="Pfam" id="PF12710">
    <property type="entry name" value="HAD"/>
    <property type="match status" value="1"/>
</dbReference>
<dbReference type="Proteomes" id="UP001321542">
    <property type="component" value="Chromosome"/>
</dbReference>
<dbReference type="SUPFAM" id="SSF56784">
    <property type="entry name" value="HAD-like"/>
    <property type="match status" value="1"/>
</dbReference>
<dbReference type="EMBL" id="AP018448">
    <property type="protein sequence ID" value="BBC32274.1"/>
    <property type="molecule type" value="Genomic_DNA"/>
</dbReference>
<evidence type="ECO:0008006" key="8">
    <source>
        <dbReference type="Google" id="ProtNLM"/>
    </source>
</evidence>
<dbReference type="InterPro" id="IPR006385">
    <property type="entry name" value="HAD_hydro_SerB1"/>
</dbReference>
<keyword evidence="3" id="KW-0378">Hydrolase</keyword>
<evidence type="ECO:0000313" key="7">
    <source>
        <dbReference type="Proteomes" id="UP001321542"/>
    </source>
</evidence>
<evidence type="ECO:0000313" key="6">
    <source>
        <dbReference type="EMBL" id="BBC32274.1"/>
    </source>
</evidence>
<reference evidence="6 7" key="2">
    <citation type="journal article" date="2023" name="ChemBioChem">
        <title>Acyltransferase Domain Exchange between Two Independent Type I Polyketide Synthases in the Same Producer Strain of Macrolide Antibiotics.</title>
        <authorList>
            <person name="Kudo F."/>
            <person name="Kishikawa K."/>
            <person name="Tsuboi K."/>
            <person name="Kido T."/>
            <person name="Usui T."/>
            <person name="Hashimoto J."/>
            <person name="Shin-Ya K."/>
            <person name="Miyanaga A."/>
            <person name="Eguchi T."/>
        </authorList>
    </citation>
    <scope>NUCLEOTIDE SEQUENCE [LARGE SCALE GENOMIC DNA]</scope>
    <source>
        <strain evidence="6 7">A-8890</strain>
    </source>
</reference>
<dbReference type="RefSeq" id="WP_286251290.1">
    <property type="nucleotide sequence ID" value="NZ_AP018448.1"/>
</dbReference>
<reference evidence="6 7" key="1">
    <citation type="journal article" date="2010" name="ChemBioChem">
        <title>Cloning and characterization of the biosynthetic gene cluster of 16-membered macrolide antibiotic FD-891: involvement of a dual functional cytochrome P450 monooxygenase catalyzing epoxidation and hydroxylation.</title>
        <authorList>
            <person name="Kudo F."/>
            <person name="Motegi A."/>
            <person name="Mizoue K."/>
            <person name="Eguchi T."/>
        </authorList>
    </citation>
    <scope>NUCLEOTIDE SEQUENCE [LARGE SCALE GENOMIC DNA]</scope>
    <source>
        <strain evidence="6 7">A-8890</strain>
    </source>
</reference>
<dbReference type="InterPro" id="IPR036412">
    <property type="entry name" value="HAD-like_sf"/>
</dbReference>
<comment type="similarity">
    <text evidence="1">Belongs to the HAD-like hydrolase superfamily. SerB family.</text>
</comment>
<dbReference type="PANTHER" id="PTHR43344:SF13">
    <property type="entry name" value="PHOSPHATASE RV3661-RELATED"/>
    <property type="match status" value="1"/>
</dbReference>
<dbReference type="InterPro" id="IPR023214">
    <property type="entry name" value="HAD_sf"/>
</dbReference>
<keyword evidence="4" id="KW-0460">Magnesium</keyword>
<protein>
    <recommendedName>
        <fullName evidence="8">HAD-IB family hydrolase</fullName>
    </recommendedName>
</protein>
<keyword evidence="2" id="KW-0479">Metal-binding</keyword>
<name>A0ABN5VGK4_9ACTN</name>
<proteinExistence type="inferred from homology"/>
<dbReference type="InterPro" id="IPR050582">
    <property type="entry name" value="HAD-like_SerB"/>
</dbReference>